<dbReference type="AlphaFoldDB" id="A0A139ACD6"/>
<keyword evidence="10" id="KW-1185">Reference proteome</keyword>
<dbReference type="Pfam" id="PF13499">
    <property type="entry name" value="EF-hand_7"/>
    <property type="match status" value="1"/>
</dbReference>
<dbReference type="InterPro" id="IPR011992">
    <property type="entry name" value="EF-hand-dom_pair"/>
</dbReference>
<evidence type="ECO:0000256" key="1">
    <source>
        <dbReference type="ARBA" id="ARBA00022723"/>
    </source>
</evidence>
<accession>A0A139ACD6</accession>
<evidence type="ECO:0000256" key="2">
    <source>
        <dbReference type="ARBA" id="ARBA00022737"/>
    </source>
</evidence>
<evidence type="ECO:0000256" key="5">
    <source>
        <dbReference type="ARBA" id="ARBA00023832"/>
    </source>
</evidence>
<comment type="subunit">
    <text evidence="4">Composed of a catalytic subunit (A) and a regulatory subunit (B).</text>
</comment>
<proteinExistence type="inferred from homology"/>
<evidence type="ECO:0000256" key="6">
    <source>
        <dbReference type="ARBA" id="ARBA00031295"/>
    </source>
</evidence>
<dbReference type="Proteomes" id="UP000070544">
    <property type="component" value="Unassembled WGS sequence"/>
</dbReference>
<dbReference type="EMBL" id="KQ965769">
    <property type="protein sequence ID" value="KXS14437.1"/>
    <property type="molecule type" value="Genomic_DNA"/>
</dbReference>
<evidence type="ECO:0000256" key="3">
    <source>
        <dbReference type="ARBA" id="ARBA00023774"/>
    </source>
</evidence>
<name>A0A139ACD6_GONPJ</name>
<dbReference type="CDD" id="cd00051">
    <property type="entry name" value="EFh"/>
    <property type="match status" value="1"/>
</dbReference>
<evidence type="ECO:0000313" key="9">
    <source>
        <dbReference type="EMBL" id="KXS14437.1"/>
    </source>
</evidence>
<protein>
    <recommendedName>
        <fullName evidence="5">Calcineurin subunit B</fullName>
    </recommendedName>
    <alternativeName>
        <fullName evidence="6">Calcineurin regulatory subunit</fullName>
    </alternativeName>
    <alternativeName>
        <fullName evidence="7">Protein phosphatase 2B regulatory subunit</fullName>
    </alternativeName>
</protein>
<sequence>MKMTVERSTSDIAFKVYNLNSDGFIDPSDLFSIMRIMVGSSLSDTQLQQIVDKTMVEVDVIDKDGKISFEEFKRSMALANVGKRLQAEC</sequence>
<feature type="domain" description="EF-hand" evidence="8">
    <location>
        <begin position="5"/>
        <end position="40"/>
    </location>
</feature>
<keyword evidence="1" id="KW-0479">Metal-binding</keyword>
<dbReference type="OrthoDB" id="191686at2759"/>
<keyword evidence="2" id="KW-0677">Repeat</keyword>
<comment type="similarity">
    <text evidence="3">Belongs to the calcineurin regulatory subunit family.</text>
</comment>
<gene>
    <name evidence="9" type="ORF">M427DRAFT_33127</name>
</gene>
<organism evidence="9 10">
    <name type="scientific">Gonapodya prolifera (strain JEL478)</name>
    <name type="common">Monoblepharis prolifera</name>
    <dbReference type="NCBI Taxonomy" id="1344416"/>
    <lineage>
        <taxon>Eukaryota</taxon>
        <taxon>Fungi</taxon>
        <taxon>Fungi incertae sedis</taxon>
        <taxon>Chytridiomycota</taxon>
        <taxon>Chytridiomycota incertae sedis</taxon>
        <taxon>Monoblepharidomycetes</taxon>
        <taxon>Monoblepharidales</taxon>
        <taxon>Gonapodyaceae</taxon>
        <taxon>Gonapodya</taxon>
    </lineage>
</organism>
<evidence type="ECO:0000259" key="8">
    <source>
        <dbReference type="PROSITE" id="PS50222"/>
    </source>
</evidence>
<reference evidence="9 10" key="1">
    <citation type="journal article" date="2015" name="Genome Biol. Evol.">
        <title>Phylogenomic analyses indicate that early fungi evolved digesting cell walls of algal ancestors of land plants.</title>
        <authorList>
            <person name="Chang Y."/>
            <person name="Wang S."/>
            <person name="Sekimoto S."/>
            <person name="Aerts A.L."/>
            <person name="Choi C."/>
            <person name="Clum A."/>
            <person name="LaButti K.M."/>
            <person name="Lindquist E.A."/>
            <person name="Yee Ngan C."/>
            <person name="Ohm R.A."/>
            <person name="Salamov A.A."/>
            <person name="Grigoriev I.V."/>
            <person name="Spatafora J.W."/>
            <person name="Berbee M.L."/>
        </authorList>
    </citation>
    <scope>NUCLEOTIDE SEQUENCE [LARGE SCALE GENOMIC DNA]</scope>
    <source>
        <strain evidence="9 10">JEL478</strain>
    </source>
</reference>
<dbReference type="Gene3D" id="1.10.238.10">
    <property type="entry name" value="EF-hand"/>
    <property type="match status" value="1"/>
</dbReference>
<feature type="domain" description="EF-hand" evidence="8">
    <location>
        <begin position="62"/>
        <end position="82"/>
    </location>
</feature>
<evidence type="ECO:0000313" key="10">
    <source>
        <dbReference type="Proteomes" id="UP000070544"/>
    </source>
</evidence>
<evidence type="ECO:0000256" key="7">
    <source>
        <dbReference type="ARBA" id="ARBA00032848"/>
    </source>
</evidence>
<dbReference type="PANTHER" id="PTHR45942">
    <property type="entry name" value="PROTEIN PHOSPATASE 3 REGULATORY SUBUNIT B ALPHA ISOFORM TYPE 1"/>
    <property type="match status" value="1"/>
</dbReference>
<dbReference type="PROSITE" id="PS50222">
    <property type="entry name" value="EF_HAND_2"/>
    <property type="match status" value="2"/>
</dbReference>
<dbReference type="SUPFAM" id="SSF47473">
    <property type="entry name" value="EF-hand"/>
    <property type="match status" value="1"/>
</dbReference>
<dbReference type="GO" id="GO:0005509">
    <property type="term" value="F:calcium ion binding"/>
    <property type="evidence" value="ECO:0007669"/>
    <property type="project" value="InterPro"/>
</dbReference>
<dbReference type="InterPro" id="IPR002048">
    <property type="entry name" value="EF_hand_dom"/>
</dbReference>
<dbReference type="STRING" id="1344416.A0A139ACD6"/>
<evidence type="ECO:0000256" key="4">
    <source>
        <dbReference type="ARBA" id="ARBA00023792"/>
    </source>
</evidence>